<dbReference type="AlphaFoldDB" id="A0A1E3W3K6"/>
<proteinExistence type="predicted"/>
<dbReference type="STRING" id="1774968.AUC68_00855"/>
<dbReference type="SMART" id="SM00028">
    <property type="entry name" value="TPR"/>
    <property type="match status" value="1"/>
</dbReference>
<accession>A0A1E3W3K6</accession>
<evidence type="ECO:0000256" key="2">
    <source>
        <dbReference type="SAM" id="SignalP"/>
    </source>
</evidence>
<organism evidence="3 4">
    <name type="scientific">Methyloceanibacter methanicus</name>
    <dbReference type="NCBI Taxonomy" id="1774968"/>
    <lineage>
        <taxon>Bacteria</taxon>
        <taxon>Pseudomonadati</taxon>
        <taxon>Pseudomonadota</taxon>
        <taxon>Alphaproteobacteria</taxon>
        <taxon>Hyphomicrobiales</taxon>
        <taxon>Hyphomicrobiaceae</taxon>
        <taxon>Methyloceanibacter</taxon>
    </lineage>
</organism>
<reference evidence="3 4" key="1">
    <citation type="journal article" date="2016" name="Environ. Microbiol.">
        <title>New Methyloceanibacter diversity from North Sea sediments includes methanotroph containing solely the soluble methane monooxygenase.</title>
        <authorList>
            <person name="Vekeman B."/>
            <person name="Kerckhof F.M."/>
            <person name="Cremers G."/>
            <person name="de Vos P."/>
            <person name="Vandamme P."/>
            <person name="Boon N."/>
            <person name="Op den Camp H.J."/>
            <person name="Heylen K."/>
        </authorList>
    </citation>
    <scope>NUCLEOTIDE SEQUENCE [LARGE SCALE GENOMIC DNA]</scope>
    <source>
        <strain evidence="3 4">R-67174</strain>
    </source>
</reference>
<dbReference type="PROSITE" id="PS50293">
    <property type="entry name" value="TPR_REGION"/>
    <property type="match status" value="1"/>
</dbReference>
<sequence>MPGSALRTAIVLLSLVSMTTGVLALDPGQSVLYCTGAKFGEDNAKTIEGCTNLIREATPLLESGEPDPTGKANWYFSRGFAYARSSDYERAVADFSKAIEINPDIDGIVYHYRALARSKAGGDADQIKADRTKACSLDKKYC</sequence>
<dbReference type="EMBL" id="LPWG01000007">
    <property type="protein sequence ID" value="ODS00354.1"/>
    <property type="molecule type" value="Genomic_DNA"/>
</dbReference>
<gene>
    <name evidence="3" type="ORF">AUC68_00855</name>
</gene>
<evidence type="ECO:0000313" key="3">
    <source>
        <dbReference type="EMBL" id="ODS00354.1"/>
    </source>
</evidence>
<name>A0A1E3W3K6_9HYPH</name>
<comment type="caution">
    <text evidence="3">The sequence shown here is derived from an EMBL/GenBank/DDBJ whole genome shotgun (WGS) entry which is preliminary data.</text>
</comment>
<dbReference type="InterPro" id="IPR011990">
    <property type="entry name" value="TPR-like_helical_dom_sf"/>
</dbReference>
<dbReference type="Proteomes" id="UP000094501">
    <property type="component" value="Unassembled WGS sequence"/>
</dbReference>
<keyword evidence="2" id="KW-0732">Signal</keyword>
<feature type="chain" id="PRO_5009139088" evidence="2">
    <location>
        <begin position="25"/>
        <end position="142"/>
    </location>
</feature>
<evidence type="ECO:0000256" key="1">
    <source>
        <dbReference type="PROSITE-ProRule" id="PRU00339"/>
    </source>
</evidence>
<protein>
    <submittedName>
        <fullName evidence="3">Uncharacterized protein</fullName>
    </submittedName>
</protein>
<feature type="signal peptide" evidence="2">
    <location>
        <begin position="1"/>
        <end position="24"/>
    </location>
</feature>
<feature type="repeat" description="TPR" evidence="1">
    <location>
        <begin position="72"/>
        <end position="105"/>
    </location>
</feature>
<dbReference type="SUPFAM" id="SSF48452">
    <property type="entry name" value="TPR-like"/>
    <property type="match status" value="1"/>
</dbReference>
<keyword evidence="1" id="KW-0802">TPR repeat</keyword>
<dbReference type="Gene3D" id="1.25.40.10">
    <property type="entry name" value="Tetratricopeptide repeat domain"/>
    <property type="match status" value="1"/>
</dbReference>
<evidence type="ECO:0000313" key="4">
    <source>
        <dbReference type="Proteomes" id="UP000094501"/>
    </source>
</evidence>
<keyword evidence="4" id="KW-1185">Reference proteome</keyword>
<dbReference type="Pfam" id="PF00515">
    <property type="entry name" value="TPR_1"/>
    <property type="match status" value="1"/>
</dbReference>
<dbReference type="PROSITE" id="PS50005">
    <property type="entry name" value="TPR"/>
    <property type="match status" value="1"/>
</dbReference>
<dbReference type="InterPro" id="IPR019734">
    <property type="entry name" value="TPR_rpt"/>
</dbReference>